<dbReference type="InterPro" id="IPR006059">
    <property type="entry name" value="SBP"/>
</dbReference>
<evidence type="ECO:0000313" key="1">
    <source>
        <dbReference type="EMBL" id="MBR7671859.1"/>
    </source>
</evidence>
<accession>A0A8T4IIV9</accession>
<comment type="caution">
    <text evidence="1">The sequence shown here is derived from an EMBL/GenBank/DDBJ whole genome shotgun (WGS) entry which is preliminary data.</text>
</comment>
<evidence type="ECO:0000313" key="2">
    <source>
        <dbReference type="Proteomes" id="UP000675554"/>
    </source>
</evidence>
<sequence>MTARRVRTTGRSRTARGVRVARLAPGDSRRRRRAAALLGAAALGLTAAACGGSGGGASSDPKTLTVLSQYVKSTPGGKVFHEEAKAFTEETGIKVKVVEAGEDLDETYETSLTAGKEADIVFVNVYDKSLGWSKNGATVAATDYIEDWGLKDKVLPQALTEWTDSDGKLMGFPYAGFSWPVWYNTALLEKAGVEEIPATTDELIAAAKKLRAKGIAPMAVGGKDWSGQKVLSQVAQAYSTAAETRKLYAQGGFCASADAMKGIELFVKLREAGVFIDKAQGFTFETMQSKFWNRQAAIMSQGSWALAEVPEKTAEQTVMAGLPIPSGSTFDKPTAFRGYTSTGFWISPNGDKKADSVKRFIQHFYQQEVAERFLDDASIITSVELDEKRRATDDDLLDQSLNDLPAKADFAQLPDLQIPAAANTPLVQATSLAFGEDADAKKICAAMDQAYSGVK</sequence>
<gene>
    <name evidence="1" type="ORF">KDA82_02155</name>
</gene>
<dbReference type="SUPFAM" id="SSF53850">
    <property type="entry name" value="Periplasmic binding protein-like II"/>
    <property type="match status" value="1"/>
</dbReference>
<name>A0A8T4IIV9_9ACTN</name>
<reference evidence="1" key="1">
    <citation type="submission" date="2021-04" db="EMBL/GenBank/DDBJ databases">
        <title>Sequencing of actinobacteria type strains.</title>
        <authorList>
            <person name="Nguyen G.-S."/>
            <person name="Wentzel A."/>
        </authorList>
    </citation>
    <scope>NUCLEOTIDE SEQUENCE</scope>
    <source>
        <strain evidence="1">DSM 42095</strain>
    </source>
</reference>
<protein>
    <submittedName>
        <fullName evidence="1">Extracellular solute-binding protein</fullName>
    </submittedName>
</protein>
<dbReference type="PANTHER" id="PTHR43649:SF30">
    <property type="entry name" value="ABC TRANSPORTER SUBSTRATE-BINDING PROTEIN"/>
    <property type="match status" value="1"/>
</dbReference>
<dbReference type="Gene3D" id="3.40.190.10">
    <property type="entry name" value="Periplasmic binding protein-like II"/>
    <property type="match status" value="2"/>
</dbReference>
<proteinExistence type="predicted"/>
<organism evidence="1 2">
    <name type="scientific">Streptomyces daliensis</name>
    <dbReference type="NCBI Taxonomy" id="299421"/>
    <lineage>
        <taxon>Bacteria</taxon>
        <taxon>Bacillati</taxon>
        <taxon>Actinomycetota</taxon>
        <taxon>Actinomycetes</taxon>
        <taxon>Kitasatosporales</taxon>
        <taxon>Streptomycetaceae</taxon>
        <taxon>Streptomyces</taxon>
    </lineage>
</organism>
<dbReference type="EMBL" id="JAGSMN010000043">
    <property type="protein sequence ID" value="MBR7671859.1"/>
    <property type="molecule type" value="Genomic_DNA"/>
</dbReference>
<dbReference type="InterPro" id="IPR050490">
    <property type="entry name" value="Bact_solute-bd_prot1"/>
</dbReference>
<dbReference type="PANTHER" id="PTHR43649">
    <property type="entry name" value="ARABINOSE-BINDING PROTEIN-RELATED"/>
    <property type="match status" value="1"/>
</dbReference>
<keyword evidence="2" id="KW-1185">Reference proteome</keyword>
<dbReference type="AlphaFoldDB" id="A0A8T4IIV9"/>
<dbReference type="Pfam" id="PF01547">
    <property type="entry name" value="SBP_bac_1"/>
    <property type="match status" value="1"/>
</dbReference>
<dbReference type="Proteomes" id="UP000675554">
    <property type="component" value="Unassembled WGS sequence"/>
</dbReference>